<dbReference type="GO" id="GO:0000287">
    <property type="term" value="F:magnesium ion binding"/>
    <property type="evidence" value="ECO:0007669"/>
    <property type="project" value="InterPro"/>
</dbReference>
<dbReference type="GO" id="GO:0005829">
    <property type="term" value="C:cytosol"/>
    <property type="evidence" value="ECO:0007669"/>
    <property type="project" value="TreeGrafter"/>
</dbReference>
<name>A0A3N4R337_9ACTN</name>
<evidence type="ECO:0000313" key="5">
    <source>
        <dbReference type="Proteomes" id="UP000266906"/>
    </source>
</evidence>
<comment type="caution">
    <text evidence="4">The sequence shown here is derived from an EMBL/GenBank/DDBJ whole genome shotgun (WGS) entry which is preliminary data.</text>
</comment>
<dbReference type="PANTHER" id="PTHR12215:SF10">
    <property type="entry name" value="L-AMINOADIPATE-SEMIALDEHYDE DEHYDROGENASE-PHOSPHOPANTETHEINYL TRANSFERASE"/>
    <property type="match status" value="1"/>
</dbReference>
<dbReference type="Proteomes" id="UP000266906">
    <property type="component" value="Unassembled WGS sequence"/>
</dbReference>
<dbReference type="SUPFAM" id="SSF56214">
    <property type="entry name" value="4'-phosphopantetheinyl transferase"/>
    <property type="match status" value="2"/>
</dbReference>
<evidence type="ECO:0000313" key="4">
    <source>
        <dbReference type="EMBL" id="RPE27788.1"/>
    </source>
</evidence>
<evidence type="ECO:0000256" key="2">
    <source>
        <dbReference type="ARBA" id="ARBA00022679"/>
    </source>
</evidence>
<dbReference type="EMBL" id="RKQG01000003">
    <property type="protein sequence ID" value="RPE27788.1"/>
    <property type="molecule type" value="Genomic_DNA"/>
</dbReference>
<accession>A0A3N4R337</accession>
<dbReference type="InterPro" id="IPR050559">
    <property type="entry name" value="P-Pant_transferase_sf"/>
</dbReference>
<dbReference type="Gene3D" id="3.90.470.20">
    <property type="entry name" value="4'-phosphopantetheinyl transferase domain"/>
    <property type="match status" value="1"/>
</dbReference>
<evidence type="ECO:0000259" key="3">
    <source>
        <dbReference type="Pfam" id="PF01648"/>
    </source>
</evidence>
<dbReference type="AlphaFoldDB" id="A0A3N4R337"/>
<sequence length="222" mass="24030">MSADTVLLWLVTDPGPGLPLAPLLADLDPAERRRADACRHPGTRRRYVLAHAALRRLLAERLGVAPAELRWQHGPHGKPALPGGPQFNLSHSGAHALIALSPARPVGVDIQRVLPATDTAAMAARYFPPAEARLLRTTPDPAHRAELFARLWARKEALVKAHGGRLVQGLRVPLEGPLSPEDTWSLPYHLTDTPAPPHHHAAVALADPTPFQVTARPWPVPS</sequence>
<dbReference type="GO" id="GO:0008897">
    <property type="term" value="F:holo-[acyl-carrier-protein] synthase activity"/>
    <property type="evidence" value="ECO:0007669"/>
    <property type="project" value="InterPro"/>
</dbReference>
<comment type="similarity">
    <text evidence="1">Belongs to the P-Pant transferase superfamily. Gsp/Sfp/HetI/AcpT family.</text>
</comment>
<protein>
    <submittedName>
        <fullName evidence="4">4'-phosphopantetheinyl transferase</fullName>
    </submittedName>
</protein>
<dbReference type="InterPro" id="IPR037143">
    <property type="entry name" value="4-PPantetheinyl_Trfase_dom_sf"/>
</dbReference>
<organism evidence="4 5">
    <name type="scientific">Kitasatospora cineracea</name>
    <dbReference type="NCBI Taxonomy" id="88074"/>
    <lineage>
        <taxon>Bacteria</taxon>
        <taxon>Bacillati</taxon>
        <taxon>Actinomycetota</taxon>
        <taxon>Actinomycetes</taxon>
        <taxon>Kitasatosporales</taxon>
        <taxon>Streptomycetaceae</taxon>
        <taxon>Kitasatospora</taxon>
    </lineage>
</organism>
<gene>
    <name evidence="4" type="ORF">EDD38_7078</name>
</gene>
<reference evidence="4 5" key="1">
    <citation type="submission" date="2018-11" db="EMBL/GenBank/DDBJ databases">
        <title>Sequencing the genomes of 1000 actinobacteria strains.</title>
        <authorList>
            <person name="Klenk H.-P."/>
        </authorList>
    </citation>
    <scope>NUCLEOTIDE SEQUENCE [LARGE SCALE GENOMIC DNA]</scope>
    <source>
        <strain evidence="4 5">DSM 44781</strain>
    </source>
</reference>
<keyword evidence="5" id="KW-1185">Reference proteome</keyword>
<dbReference type="RefSeq" id="WP_123821283.1">
    <property type="nucleotide sequence ID" value="NZ_RKQG01000003.1"/>
</dbReference>
<evidence type="ECO:0000256" key="1">
    <source>
        <dbReference type="ARBA" id="ARBA00010990"/>
    </source>
</evidence>
<dbReference type="Pfam" id="PF01648">
    <property type="entry name" value="ACPS"/>
    <property type="match status" value="1"/>
</dbReference>
<keyword evidence="2 4" id="KW-0808">Transferase</keyword>
<dbReference type="PANTHER" id="PTHR12215">
    <property type="entry name" value="PHOSPHOPANTETHEINE TRANSFERASE"/>
    <property type="match status" value="1"/>
</dbReference>
<feature type="domain" description="4'-phosphopantetheinyl transferase" evidence="3">
    <location>
        <begin position="105"/>
        <end position="175"/>
    </location>
</feature>
<dbReference type="GO" id="GO:0019878">
    <property type="term" value="P:lysine biosynthetic process via aminoadipic acid"/>
    <property type="evidence" value="ECO:0007669"/>
    <property type="project" value="TreeGrafter"/>
</dbReference>
<dbReference type="InterPro" id="IPR008278">
    <property type="entry name" value="4-PPantetheinyl_Trfase_dom"/>
</dbReference>
<proteinExistence type="inferred from homology"/>